<protein>
    <submittedName>
        <fullName evidence="2">ShKT domain-containing protein</fullName>
    </submittedName>
</protein>
<dbReference type="AlphaFoldDB" id="A0A915PF32"/>
<proteinExistence type="predicted"/>
<evidence type="ECO:0000313" key="2">
    <source>
        <dbReference type="WBParaSite" id="sdigi.contig1348.g10337.t1"/>
    </source>
</evidence>
<keyword evidence="1" id="KW-1185">Reference proteome</keyword>
<dbReference type="Proteomes" id="UP000887581">
    <property type="component" value="Unplaced"/>
</dbReference>
<reference evidence="2" key="1">
    <citation type="submission" date="2022-11" db="UniProtKB">
        <authorList>
            <consortium name="WormBaseParasite"/>
        </authorList>
    </citation>
    <scope>IDENTIFICATION</scope>
</reference>
<accession>A0A915PF32</accession>
<sequence>MWIPPTWQAFLAVNGNKALILIAEFYLPLWSCRDTARQGYCQEQFEQGTCNYRNSNAAACKKTCNICGLRQ</sequence>
<dbReference type="WBParaSite" id="sdigi.contig1348.g10337.t1">
    <property type="protein sequence ID" value="sdigi.contig1348.g10337.t1"/>
    <property type="gene ID" value="sdigi.contig1348.g10337"/>
</dbReference>
<name>A0A915PF32_9BILA</name>
<organism evidence="1 2">
    <name type="scientific">Setaria digitata</name>
    <dbReference type="NCBI Taxonomy" id="48799"/>
    <lineage>
        <taxon>Eukaryota</taxon>
        <taxon>Metazoa</taxon>
        <taxon>Ecdysozoa</taxon>
        <taxon>Nematoda</taxon>
        <taxon>Chromadorea</taxon>
        <taxon>Rhabditida</taxon>
        <taxon>Spirurina</taxon>
        <taxon>Spiruromorpha</taxon>
        <taxon>Filarioidea</taxon>
        <taxon>Setariidae</taxon>
        <taxon>Setaria</taxon>
    </lineage>
</organism>
<evidence type="ECO:0000313" key="1">
    <source>
        <dbReference type="Proteomes" id="UP000887581"/>
    </source>
</evidence>